<dbReference type="InterPro" id="IPR002048">
    <property type="entry name" value="EF_hand_dom"/>
</dbReference>
<dbReference type="GO" id="GO:0016197">
    <property type="term" value="P:endosomal transport"/>
    <property type="evidence" value="ECO:0007669"/>
    <property type="project" value="TreeGrafter"/>
</dbReference>
<feature type="compositionally biased region" description="Low complexity" evidence="2">
    <location>
        <begin position="343"/>
        <end position="362"/>
    </location>
</feature>
<feature type="domain" description="EH" evidence="3">
    <location>
        <begin position="1211"/>
        <end position="1274"/>
    </location>
</feature>
<feature type="compositionally biased region" description="Acidic residues" evidence="2">
    <location>
        <begin position="305"/>
        <end position="315"/>
    </location>
</feature>
<sequence length="1736" mass="185015">LSEKELTNSDGYSPGGLRKSFTAANLSGSAKPFTDSSQSDTGISVPSGKPVFHERKMTTARFYKGRTDVPAEVSRWLQRFEAIAEVNKWNDDVLKYAFIAQVGKKAFNLLADAVLPAKPEEKTFDQLKTLLTNETKASKSGLAYRYAFHHMKQESGEDTSAYARRLRQAADNCEFTDLNDRLRDQFVFGLSNKDIVRKLLTEKLADLTWERVTSVASACEAVARGEKQLSSSHITFIYCGLRTRHRSFKPTVVKSAPFGQPLCRTTGSKITLGWLPNKEAADGTNDVEPNEIVADGTNNGGPDEAAADGTDDGGPDEAAANDTDNGGPDETAADGTNDVGPDEAAANSTNNGGANEAAADGTNDGGPEEAAANGSDNGGPNEAAANDTDNGGPNIDEAAAEGATIGGPETEADRSDDRQPDEAAAAGPTSRVVTPLCTCMGTCTSATTCTPTRMLTSPPSSSSYYMSTFAGALSLSSIVCAASTSATTTPRPTPTQSGSYRCCYRRGCLRRLQLLCDGCLNTVSTLVCRSHRYSLRVILLGCGSYLFLCRWTRNACRLSSQLGEQGWLMQPVRQVLKPAVHLGHREPQATVVLHRVDQVAEGTLPSNLSALILSDSSLLLVLLCSSNSPDIRLGLHLHLLRDVPCSQQHCVLLFHTNVSRVRGRMLASTLQCCPVLRRTPFMRIVLGSSGSQTRIVIWQIAKCTIRPVINHLRGEEDQHSLGKVIVQLLGVGGEGCPHDFGILWLHCCTKRRGGYAAFPVAQAFLHRSSQVNDDVHATEQCGHLQMSQTVLGRQRLAHLFKQLQQAFVHDVAEVRPHENAALHFPPSLFIVSHRLDDVAKCILCIQVSVSRAYISAVPPSTCRSRPPRIVERKKKHKPSKSIAAAGEDSSRAGRPPTSQDWSGDGRLGRTQERTQTTKCKSTQQARHHTTYATVRSSQHFVRLAQFGMHRGISALSSSFPSSSLAAFLGQLGLTHLHQLPAFAVHLLPNYVQSILQAPDTLQPHLPLWTLGQLIVRLSYSRLGPFQLGPKIVYSFSKACIGASLLFRGPGSSSTNGSGCVSAQAAAAFLKRSGLSDSLLSKIWEVADFEKRGLLDKQGFFIALKLIALVQAGKEPLVGNLTVPVSSPAIKPATPQPAASVASAVVDRTAAVSSAPDAIVAAGSPAKVPVSVIAAASSSSLSLSSTTSTTAVVSVAGSGGGGFSEQLIQQADAAFASLGPEAGDRLPGAKVKPYLLQSGLPTATLVSIWDASDEDRDGCLTRQEFRKAFALVRQAVGRALAARTAAQVMAEIDTDKDGIVSGQDVRQLFLQTGLEPATLARIWDQADTGRSGRLTAEQFGYAWRMVQAEMASADASGGLAAASVGVTPSASIPSVPQLSDGILAEAGRVQQRRQQAEADCTRLEAELRARRAELQLQQREADHLASACLQLEQQKCEAQRRVEEVEERERKLAGSVDECEQRRSEEAAQLEALKARLAQDQAGVRGAAQETERLRKELTSLTQEEARLSDSAQGAKSRLAGLERELEAENRRLEQEAATLSALQQQLADLEAGRLAPDDVEAAPAAAAPSAIAAPAASDPFAGGAAVDDPFGGGADPFQDAAVGGSGEGGADFFADDPFSVKPQSGAAPVASQDDPFRFDAAFGGPSDFADAFGGGGGAAAASAPPANDPFGGGGRRFLLAHWRPSSGQQMPPALSEQEQVVWATAESERVAKQQMSLQQREEEEMQRALRLSMHEQ</sequence>
<feature type="compositionally biased region" description="Polar residues" evidence="2">
    <location>
        <begin position="29"/>
        <end position="44"/>
    </location>
</feature>
<dbReference type="Gene3D" id="1.10.238.10">
    <property type="entry name" value="EF-hand"/>
    <property type="match status" value="3"/>
</dbReference>
<feature type="region of interest" description="Disordered" evidence="2">
    <location>
        <begin position="1605"/>
        <end position="1632"/>
    </location>
</feature>
<evidence type="ECO:0000259" key="3">
    <source>
        <dbReference type="PROSITE" id="PS50031"/>
    </source>
</evidence>
<dbReference type="SUPFAM" id="SSF47473">
    <property type="entry name" value="EF-hand"/>
    <property type="match status" value="2"/>
</dbReference>
<keyword evidence="1" id="KW-0106">Calcium</keyword>
<dbReference type="InterPro" id="IPR003903">
    <property type="entry name" value="UIM_dom"/>
</dbReference>
<organism evidence="5 6">
    <name type="scientific">Macrostomum lignano</name>
    <dbReference type="NCBI Taxonomy" id="282301"/>
    <lineage>
        <taxon>Eukaryota</taxon>
        <taxon>Metazoa</taxon>
        <taxon>Spiralia</taxon>
        <taxon>Lophotrochozoa</taxon>
        <taxon>Platyhelminthes</taxon>
        <taxon>Rhabditophora</taxon>
        <taxon>Macrostomorpha</taxon>
        <taxon>Macrostomida</taxon>
        <taxon>Macrostomidae</taxon>
        <taxon>Macrostomum</taxon>
    </lineage>
</organism>
<dbReference type="GO" id="GO:0030132">
    <property type="term" value="C:clathrin coat of coated pit"/>
    <property type="evidence" value="ECO:0007669"/>
    <property type="project" value="TreeGrafter"/>
</dbReference>
<dbReference type="GO" id="GO:0045296">
    <property type="term" value="F:cadherin binding"/>
    <property type="evidence" value="ECO:0007669"/>
    <property type="project" value="TreeGrafter"/>
</dbReference>
<dbReference type="Proteomes" id="UP000095280">
    <property type="component" value="Unplaced"/>
</dbReference>
<feature type="domain" description="EH" evidence="3">
    <location>
        <begin position="1286"/>
        <end position="1346"/>
    </location>
</feature>
<feature type="domain" description="EF-hand" evidence="4">
    <location>
        <begin position="1279"/>
        <end position="1314"/>
    </location>
</feature>
<feature type="compositionally biased region" description="Polar residues" evidence="2">
    <location>
        <begin position="913"/>
        <end position="928"/>
    </location>
</feature>
<dbReference type="PANTHER" id="PTHR11216">
    <property type="entry name" value="EH DOMAIN"/>
    <property type="match status" value="1"/>
</dbReference>
<dbReference type="PROSITE" id="PS50330">
    <property type="entry name" value="UIM"/>
    <property type="match status" value="1"/>
</dbReference>
<feature type="domain" description="EF-hand" evidence="4">
    <location>
        <begin position="1239"/>
        <end position="1274"/>
    </location>
</feature>
<name>A0A1I8HMQ2_9PLAT</name>
<keyword evidence="5" id="KW-1185">Reference proteome</keyword>
<accession>A0A1I8HMQ2</accession>
<dbReference type="InterPro" id="IPR011992">
    <property type="entry name" value="EF-hand-dom_pair"/>
</dbReference>
<dbReference type="SMART" id="SM00054">
    <property type="entry name" value="EFh"/>
    <property type="match status" value="4"/>
</dbReference>
<dbReference type="PROSITE" id="PS50222">
    <property type="entry name" value="EF_HAND_2"/>
    <property type="match status" value="2"/>
</dbReference>
<dbReference type="Pfam" id="PF12763">
    <property type="entry name" value="EH"/>
    <property type="match status" value="3"/>
</dbReference>
<dbReference type="SMART" id="SM00027">
    <property type="entry name" value="EH"/>
    <property type="match status" value="3"/>
</dbReference>
<dbReference type="PROSITE" id="PS00018">
    <property type="entry name" value="EF_HAND_1"/>
    <property type="match status" value="2"/>
</dbReference>
<reference evidence="6" key="1">
    <citation type="submission" date="2016-11" db="UniProtKB">
        <authorList>
            <consortium name="WormBaseParasite"/>
        </authorList>
    </citation>
    <scope>IDENTIFICATION</scope>
</reference>
<dbReference type="GO" id="GO:0005509">
    <property type="term" value="F:calcium ion binding"/>
    <property type="evidence" value="ECO:0007669"/>
    <property type="project" value="InterPro"/>
</dbReference>
<evidence type="ECO:0000259" key="4">
    <source>
        <dbReference type="PROSITE" id="PS50222"/>
    </source>
</evidence>
<proteinExistence type="predicted"/>
<dbReference type="CDD" id="cd00052">
    <property type="entry name" value="EH"/>
    <property type="match status" value="2"/>
</dbReference>
<dbReference type="PROSITE" id="PS50031">
    <property type="entry name" value="EH"/>
    <property type="match status" value="3"/>
</dbReference>
<dbReference type="GO" id="GO:0006897">
    <property type="term" value="P:endocytosis"/>
    <property type="evidence" value="ECO:0007669"/>
    <property type="project" value="TreeGrafter"/>
</dbReference>
<feature type="region of interest" description="Disordered" evidence="2">
    <location>
        <begin position="280"/>
        <end position="429"/>
    </location>
</feature>
<evidence type="ECO:0000256" key="1">
    <source>
        <dbReference type="ARBA" id="ARBA00022837"/>
    </source>
</evidence>
<feature type="compositionally biased region" description="Basic and acidic residues" evidence="2">
    <location>
        <begin position="411"/>
        <end position="421"/>
    </location>
</feature>
<feature type="region of interest" description="Disordered" evidence="2">
    <location>
        <begin position="859"/>
        <end position="928"/>
    </location>
</feature>
<evidence type="ECO:0000256" key="2">
    <source>
        <dbReference type="SAM" id="MobiDB-lite"/>
    </source>
</evidence>
<feature type="region of interest" description="Disordered" evidence="2">
    <location>
        <begin position="29"/>
        <end position="50"/>
    </location>
</feature>
<feature type="region of interest" description="Disordered" evidence="2">
    <location>
        <begin position="1654"/>
        <end position="1675"/>
    </location>
</feature>
<feature type="region of interest" description="Disordered" evidence="2">
    <location>
        <begin position="1497"/>
        <end position="1518"/>
    </location>
</feature>
<feature type="region of interest" description="Disordered" evidence="2">
    <location>
        <begin position="1714"/>
        <end position="1736"/>
    </location>
</feature>
<dbReference type="WBParaSite" id="maker-uti_cns_0006878-snap-gene-0.4-mRNA-1">
    <property type="protein sequence ID" value="maker-uti_cns_0006878-snap-gene-0.4-mRNA-1"/>
    <property type="gene ID" value="maker-uti_cns_0006878-snap-gene-0.4"/>
</dbReference>
<evidence type="ECO:0000313" key="6">
    <source>
        <dbReference type="WBParaSite" id="maker-uti_cns_0006878-snap-gene-0.4-mRNA-1"/>
    </source>
</evidence>
<feature type="compositionally biased region" description="Basic and acidic residues" evidence="2">
    <location>
        <begin position="1497"/>
        <end position="1507"/>
    </location>
</feature>
<dbReference type="PANTHER" id="PTHR11216:SF174">
    <property type="entry name" value="GH06923P"/>
    <property type="match status" value="1"/>
</dbReference>
<protein>
    <submittedName>
        <fullName evidence="6">Retrotrans_gag domain-containing protein</fullName>
    </submittedName>
</protein>
<dbReference type="InterPro" id="IPR018247">
    <property type="entry name" value="EF_Hand_1_Ca_BS"/>
</dbReference>
<dbReference type="InterPro" id="IPR000261">
    <property type="entry name" value="EH_dom"/>
</dbReference>
<feature type="domain" description="EH" evidence="3">
    <location>
        <begin position="1051"/>
        <end position="1127"/>
    </location>
</feature>
<evidence type="ECO:0000313" key="5">
    <source>
        <dbReference type="Proteomes" id="UP000095280"/>
    </source>
</evidence>